<dbReference type="AlphaFoldDB" id="A0A125MNN2"/>
<evidence type="ECO:0000313" key="8">
    <source>
        <dbReference type="Proteomes" id="UP000023435"/>
    </source>
</evidence>
<feature type="transmembrane region" description="Helical" evidence="5">
    <location>
        <begin position="61"/>
        <end position="79"/>
    </location>
</feature>
<feature type="transmembrane region" description="Helical" evidence="5">
    <location>
        <begin position="155"/>
        <end position="178"/>
    </location>
</feature>
<comment type="caution">
    <text evidence="7">The sequence shown here is derived from an EMBL/GenBank/DDBJ whole genome shotgun (WGS) entry which is preliminary data.</text>
</comment>
<dbReference type="Pfam" id="PF07690">
    <property type="entry name" value="MFS_1"/>
    <property type="match status" value="1"/>
</dbReference>
<feature type="transmembrane region" description="Helical" evidence="5">
    <location>
        <begin position="275"/>
        <end position="297"/>
    </location>
</feature>
<evidence type="ECO:0000256" key="2">
    <source>
        <dbReference type="ARBA" id="ARBA00022989"/>
    </source>
</evidence>
<sequence length="463" mass="48392">MSATAIETELELELKPEPGPKPENFPLQIPHRKPTHHAAPPAAEFPMTPTPTASLGPKPASYWPLLLAATAMLMITMGIRQSQGLLIKPIGHSTGLGIAEISFALAIGQFVWGAVQPVFGALADQRGPGRVLVFGGVLLIAGMALTPLVSSQWGLIVTLGLLGAAGAGAGSFSILIGATAQRLPAEKRSMAAGVINAGGSMGQFVFAPLVQAVIAAAGWMAAMWTLAAAAIATLPLAWPLRRRAEPATQAASTPAAAPGIGLREQLRIALRDRSYWMLHVGFFTCGFHIAFLVTHLPGEIALCGLSDNVSAMALALIGLFNVAGSLAAGWLGQRYRMKHLLALMYASRAAMIAIYLISPPTPLTFYLFAAGLGVTWLATVPPTAGLVGKLFGPRYLGTLFGLTLLSHQIGGFFGAWLGGVAMAKFGDYTWMWYADIALALIAALANLPIREARPVRVGGLAAA</sequence>
<dbReference type="InterPro" id="IPR020846">
    <property type="entry name" value="MFS_dom"/>
</dbReference>
<dbReference type="InterPro" id="IPR011701">
    <property type="entry name" value="MFS"/>
</dbReference>
<feature type="transmembrane region" description="Helical" evidence="5">
    <location>
        <begin position="131"/>
        <end position="149"/>
    </location>
</feature>
<feature type="transmembrane region" description="Helical" evidence="5">
    <location>
        <begin position="339"/>
        <end position="357"/>
    </location>
</feature>
<accession>A0A125MNN2</accession>
<feature type="transmembrane region" description="Helical" evidence="5">
    <location>
        <begin position="190"/>
        <end position="210"/>
    </location>
</feature>
<dbReference type="Proteomes" id="UP000023435">
    <property type="component" value="Unassembled WGS sequence"/>
</dbReference>
<dbReference type="InterPro" id="IPR036259">
    <property type="entry name" value="MFS_trans_sf"/>
</dbReference>
<evidence type="ECO:0000256" key="5">
    <source>
        <dbReference type="SAM" id="Phobius"/>
    </source>
</evidence>
<feature type="region of interest" description="Disordered" evidence="4">
    <location>
        <begin position="1"/>
        <end position="51"/>
    </location>
</feature>
<evidence type="ECO:0000313" key="7">
    <source>
        <dbReference type="EMBL" id="KWS07118.1"/>
    </source>
</evidence>
<dbReference type="CDD" id="cd17355">
    <property type="entry name" value="MFS_YcxA_like"/>
    <property type="match status" value="1"/>
</dbReference>
<feature type="transmembrane region" description="Helical" evidence="5">
    <location>
        <begin position="399"/>
        <end position="418"/>
    </location>
</feature>
<organism evidence="7 8">
    <name type="scientific">Lysobacter capsici AZ78</name>
    <dbReference type="NCBI Taxonomy" id="1444315"/>
    <lineage>
        <taxon>Bacteria</taxon>
        <taxon>Pseudomonadati</taxon>
        <taxon>Pseudomonadota</taxon>
        <taxon>Gammaproteobacteria</taxon>
        <taxon>Lysobacterales</taxon>
        <taxon>Lysobacteraceae</taxon>
        <taxon>Lysobacter</taxon>
    </lineage>
</organism>
<protein>
    <submittedName>
        <fullName evidence="7">Transmembrane transport protein</fullName>
    </submittedName>
</protein>
<dbReference type="PANTHER" id="PTHR11360">
    <property type="entry name" value="MONOCARBOXYLATE TRANSPORTER"/>
    <property type="match status" value="1"/>
</dbReference>
<evidence type="ECO:0000256" key="1">
    <source>
        <dbReference type="ARBA" id="ARBA00022692"/>
    </source>
</evidence>
<evidence type="ECO:0000259" key="6">
    <source>
        <dbReference type="PROSITE" id="PS50850"/>
    </source>
</evidence>
<dbReference type="Gene3D" id="1.20.1250.20">
    <property type="entry name" value="MFS general substrate transporter like domains"/>
    <property type="match status" value="2"/>
</dbReference>
<evidence type="ECO:0000256" key="4">
    <source>
        <dbReference type="SAM" id="MobiDB-lite"/>
    </source>
</evidence>
<dbReference type="GO" id="GO:0022857">
    <property type="term" value="F:transmembrane transporter activity"/>
    <property type="evidence" value="ECO:0007669"/>
    <property type="project" value="InterPro"/>
</dbReference>
<dbReference type="SUPFAM" id="SSF103473">
    <property type="entry name" value="MFS general substrate transporter"/>
    <property type="match status" value="1"/>
</dbReference>
<gene>
    <name evidence="7" type="ORF">AZ78_4678</name>
</gene>
<dbReference type="InterPro" id="IPR050327">
    <property type="entry name" value="Proton-linked_MCT"/>
</dbReference>
<feature type="transmembrane region" description="Helical" evidence="5">
    <location>
        <begin position="363"/>
        <end position="387"/>
    </location>
</feature>
<keyword evidence="8" id="KW-1185">Reference proteome</keyword>
<evidence type="ECO:0000256" key="3">
    <source>
        <dbReference type="ARBA" id="ARBA00023136"/>
    </source>
</evidence>
<name>A0A125MNN2_9GAMM</name>
<dbReference type="PROSITE" id="PS50850">
    <property type="entry name" value="MFS"/>
    <property type="match status" value="1"/>
</dbReference>
<feature type="transmembrane region" description="Helical" evidence="5">
    <location>
        <begin position="216"/>
        <end position="238"/>
    </location>
</feature>
<reference evidence="7 8" key="1">
    <citation type="journal article" date="2014" name="Genome Announc.">
        <title>Draft Genome Sequence of Lysobacter capsici AZ78, a Bacterium Antagonistic to Plant-Pathogenic Oomycetes.</title>
        <authorList>
            <person name="Puopolo G."/>
            <person name="Sonego P."/>
            <person name="Engelen K."/>
            <person name="Pertot I."/>
        </authorList>
    </citation>
    <scope>NUCLEOTIDE SEQUENCE [LARGE SCALE GENOMIC DNA]</scope>
    <source>
        <strain evidence="7 8">AZ78</strain>
    </source>
</reference>
<keyword evidence="1 5" id="KW-0812">Transmembrane</keyword>
<feature type="transmembrane region" description="Helical" evidence="5">
    <location>
        <begin position="309"/>
        <end position="332"/>
    </location>
</feature>
<feature type="domain" description="Major facilitator superfamily (MFS) profile" evidence="6">
    <location>
        <begin position="64"/>
        <end position="454"/>
    </location>
</feature>
<proteinExistence type="predicted"/>
<dbReference type="PANTHER" id="PTHR11360:SF284">
    <property type="entry name" value="EG:103B4.3 PROTEIN-RELATED"/>
    <property type="match status" value="1"/>
</dbReference>
<feature type="transmembrane region" description="Helical" evidence="5">
    <location>
        <begin position="430"/>
        <end position="449"/>
    </location>
</feature>
<keyword evidence="3 5" id="KW-0472">Membrane</keyword>
<dbReference type="EMBL" id="JAJA02000001">
    <property type="protein sequence ID" value="KWS07118.1"/>
    <property type="molecule type" value="Genomic_DNA"/>
</dbReference>
<keyword evidence="2 5" id="KW-1133">Transmembrane helix</keyword>